<evidence type="ECO:0000256" key="1">
    <source>
        <dbReference type="SAM" id="MobiDB-lite"/>
    </source>
</evidence>
<sequence length="519" mass="57892">MAVVRLVNGIVDRSKAQKMSILERAQGLEWPQFFVDIRHDASHQNLPSLPVLRLAAQEAVWLLVERFWRPQLHQIEERGAAKTPRTDRVRAARTLDRRLKALIFSSASAGSTFSQPKTKKRKRGKDKARQRQEDLQDGSCAVEAPAARELAEELSGMAPDEGRLLSQIFESVMAKEPHADQREAKALHLLCETCSENFALRFMREVLCRAAGLARPKLALAPDNCPSLRSISDGFYQCEVNPEEVSFEESDRMLLWLWSLLSLPLPEPTSSRLQQALRSLLPALRQRIFQQMATTRERSFEAASRASKLWRALQSEGMDDGADTFVSLCEVLDRGHGLETDPPGGLEKMEELLKKHQNKESALCGQRPASDSWTAVGTILDHETLNIVCREEHSDEVFLPANAKQTWLDWAATETDEAVDGELIDFSTEIPGHSSSVNSTEPPEVVEAPSEVATRREVASEASAHDSKPMGPMDVGHIPADLPDLPDLPDPAPPAESITAERFQTLAKELMKQVLQPWK</sequence>
<gene>
    <name evidence="2" type="ORF">C1SCF055_LOCUS27833</name>
</gene>
<protein>
    <submittedName>
        <fullName evidence="3">Pre-rRNA-processing protein las1</fullName>
    </submittedName>
</protein>
<evidence type="ECO:0000313" key="4">
    <source>
        <dbReference type="Proteomes" id="UP001152797"/>
    </source>
</evidence>
<organism evidence="2">
    <name type="scientific">Cladocopium goreaui</name>
    <dbReference type="NCBI Taxonomy" id="2562237"/>
    <lineage>
        <taxon>Eukaryota</taxon>
        <taxon>Sar</taxon>
        <taxon>Alveolata</taxon>
        <taxon>Dinophyceae</taxon>
        <taxon>Suessiales</taxon>
        <taxon>Symbiodiniaceae</taxon>
        <taxon>Cladocopium</taxon>
    </lineage>
</organism>
<keyword evidence="4" id="KW-1185">Reference proteome</keyword>
<dbReference type="OrthoDB" id="442835at2759"/>
<dbReference type="GO" id="GO:0090730">
    <property type="term" value="C:Las1 complex"/>
    <property type="evidence" value="ECO:0007669"/>
    <property type="project" value="InterPro"/>
</dbReference>
<feature type="region of interest" description="Disordered" evidence="1">
    <location>
        <begin position="110"/>
        <end position="139"/>
    </location>
</feature>
<reference evidence="3 4" key="2">
    <citation type="submission" date="2024-05" db="EMBL/GenBank/DDBJ databases">
        <authorList>
            <person name="Chen Y."/>
            <person name="Shah S."/>
            <person name="Dougan E. K."/>
            <person name="Thang M."/>
            <person name="Chan C."/>
        </authorList>
    </citation>
    <scope>NUCLEOTIDE SEQUENCE [LARGE SCALE GENOMIC DNA]</scope>
</reference>
<accession>A0A9P1D3M8</accession>
<dbReference type="PANTHER" id="PTHR15002">
    <property type="entry name" value="RIBOSOMAL BIOGENESIS PROTEIN LAS1L"/>
    <property type="match status" value="1"/>
</dbReference>
<dbReference type="GO" id="GO:0004519">
    <property type="term" value="F:endonuclease activity"/>
    <property type="evidence" value="ECO:0007669"/>
    <property type="project" value="InterPro"/>
</dbReference>
<dbReference type="Pfam" id="PF04031">
    <property type="entry name" value="Las1"/>
    <property type="match status" value="1"/>
</dbReference>
<dbReference type="AlphaFoldDB" id="A0A9P1D3M8"/>
<feature type="compositionally biased region" description="Basic residues" evidence="1">
    <location>
        <begin position="117"/>
        <end position="126"/>
    </location>
</feature>
<dbReference type="EMBL" id="CAMXCT030003001">
    <property type="protein sequence ID" value="CAL4789140.1"/>
    <property type="molecule type" value="Genomic_DNA"/>
</dbReference>
<evidence type="ECO:0000313" key="2">
    <source>
        <dbReference type="EMBL" id="CAI4001828.1"/>
    </source>
</evidence>
<comment type="caution">
    <text evidence="2">The sequence shown here is derived from an EMBL/GenBank/DDBJ whole genome shotgun (WGS) entry which is preliminary data.</text>
</comment>
<feature type="compositionally biased region" description="Low complexity" evidence="1">
    <location>
        <begin position="439"/>
        <end position="452"/>
    </location>
</feature>
<dbReference type="GO" id="GO:0030687">
    <property type="term" value="C:preribosome, large subunit precursor"/>
    <property type="evidence" value="ECO:0007669"/>
    <property type="project" value="TreeGrafter"/>
</dbReference>
<dbReference type="PANTHER" id="PTHR15002:SF0">
    <property type="entry name" value="RIBOSOMAL BIOGENESIS PROTEIN LAS1L"/>
    <property type="match status" value="1"/>
</dbReference>
<feature type="region of interest" description="Disordered" evidence="1">
    <location>
        <begin position="429"/>
        <end position="497"/>
    </location>
</feature>
<proteinExistence type="predicted"/>
<name>A0A9P1D3M8_9DINO</name>
<dbReference type="GO" id="GO:0000470">
    <property type="term" value="P:maturation of LSU-rRNA"/>
    <property type="evidence" value="ECO:0007669"/>
    <property type="project" value="TreeGrafter"/>
</dbReference>
<dbReference type="Proteomes" id="UP001152797">
    <property type="component" value="Unassembled WGS sequence"/>
</dbReference>
<dbReference type="EMBL" id="CAMXCT010003001">
    <property type="protein sequence ID" value="CAI4001828.1"/>
    <property type="molecule type" value="Genomic_DNA"/>
</dbReference>
<dbReference type="EMBL" id="CAMXCT020003001">
    <property type="protein sequence ID" value="CAL1155203.1"/>
    <property type="molecule type" value="Genomic_DNA"/>
</dbReference>
<dbReference type="GO" id="GO:0000460">
    <property type="term" value="P:maturation of 5.8S rRNA"/>
    <property type="evidence" value="ECO:0007669"/>
    <property type="project" value="TreeGrafter"/>
</dbReference>
<dbReference type="InterPro" id="IPR007174">
    <property type="entry name" value="Las1"/>
</dbReference>
<reference evidence="2" key="1">
    <citation type="submission" date="2022-10" db="EMBL/GenBank/DDBJ databases">
        <authorList>
            <person name="Chen Y."/>
            <person name="Dougan E. K."/>
            <person name="Chan C."/>
            <person name="Rhodes N."/>
            <person name="Thang M."/>
        </authorList>
    </citation>
    <scope>NUCLEOTIDE SEQUENCE</scope>
</reference>
<evidence type="ECO:0000313" key="3">
    <source>
        <dbReference type="EMBL" id="CAL4789140.1"/>
    </source>
</evidence>
<feature type="compositionally biased region" description="Basic and acidic residues" evidence="1">
    <location>
        <begin position="453"/>
        <end position="468"/>
    </location>
</feature>